<keyword evidence="2" id="KW-1185">Reference proteome</keyword>
<name>A0AAN7UYB7_9PEZI</name>
<evidence type="ECO:0000313" key="2">
    <source>
        <dbReference type="Proteomes" id="UP001305414"/>
    </source>
</evidence>
<sequence length="203" mass="22397">MLLALRPSLDTIHHPPQADTLLGIRLEPCFHALTNAFQTTVDRHPHLNLALDVRAGIEQDVEAVRPYIRLPVPLERLADFVLSSGRRAEAALVRAHCLNVLAEEQAVHNTSEPVVVELPSPRPALADLGAVLLRRLPVSDELHVLLEGTYVDAAPEVDKDHPARRPVARAVRKPLIRKSLCLELGLRRGKSDVVETQQAIISL</sequence>
<organism evidence="1 2">
    <name type="scientific">Xylaria bambusicola</name>
    <dbReference type="NCBI Taxonomy" id="326684"/>
    <lineage>
        <taxon>Eukaryota</taxon>
        <taxon>Fungi</taxon>
        <taxon>Dikarya</taxon>
        <taxon>Ascomycota</taxon>
        <taxon>Pezizomycotina</taxon>
        <taxon>Sordariomycetes</taxon>
        <taxon>Xylariomycetidae</taxon>
        <taxon>Xylariales</taxon>
        <taxon>Xylariaceae</taxon>
        <taxon>Xylaria</taxon>
    </lineage>
</organism>
<accession>A0AAN7UYB7</accession>
<protein>
    <submittedName>
        <fullName evidence="1">Uncharacterized protein</fullName>
    </submittedName>
</protein>
<dbReference type="Proteomes" id="UP001305414">
    <property type="component" value="Unassembled WGS sequence"/>
</dbReference>
<evidence type="ECO:0000313" key="1">
    <source>
        <dbReference type="EMBL" id="KAK5632924.1"/>
    </source>
</evidence>
<dbReference type="AlphaFoldDB" id="A0AAN7UYB7"/>
<comment type="caution">
    <text evidence="1">The sequence shown here is derived from an EMBL/GenBank/DDBJ whole genome shotgun (WGS) entry which is preliminary data.</text>
</comment>
<dbReference type="EMBL" id="JAWHQM010000028">
    <property type="protein sequence ID" value="KAK5632924.1"/>
    <property type="molecule type" value="Genomic_DNA"/>
</dbReference>
<proteinExistence type="predicted"/>
<reference evidence="1 2" key="1">
    <citation type="submission" date="2023-10" db="EMBL/GenBank/DDBJ databases">
        <title>Draft genome sequence of Xylaria bambusicola isolate GMP-LS, the root and basal stem rot pathogen of sugarcane in Indonesia.</title>
        <authorList>
            <person name="Selvaraj P."/>
            <person name="Muralishankar V."/>
            <person name="Muruganantham S."/>
            <person name="Sp S."/>
            <person name="Haryani S."/>
            <person name="Lau K.J.X."/>
            <person name="Naqvi N.I."/>
        </authorList>
    </citation>
    <scope>NUCLEOTIDE SEQUENCE [LARGE SCALE GENOMIC DNA]</scope>
    <source>
        <strain evidence="1">GMP-LS</strain>
    </source>
</reference>
<gene>
    <name evidence="1" type="ORF">RRF57_008637</name>
</gene>